<evidence type="ECO:0000256" key="1">
    <source>
        <dbReference type="SAM" id="Phobius"/>
    </source>
</evidence>
<proteinExistence type="predicted"/>
<keyword evidence="1" id="KW-1133">Transmembrane helix</keyword>
<comment type="caution">
    <text evidence="2">The sequence shown here is derived from an EMBL/GenBank/DDBJ whole genome shotgun (WGS) entry which is preliminary data.</text>
</comment>
<keyword evidence="1" id="KW-0812">Transmembrane</keyword>
<dbReference type="Proteomes" id="UP000003163">
    <property type="component" value="Unassembled WGS sequence"/>
</dbReference>
<organism evidence="2 3">
    <name type="scientific">Edhazardia aedis (strain USNM 41457)</name>
    <name type="common">Microsporidian parasite</name>
    <dbReference type="NCBI Taxonomy" id="1003232"/>
    <lineage>
        <taxon>Eukaryota</taxon>
        <taxon>Fungi</taxon>
        <taxon>Fungi incertae sedis</taxon>
        <taxon>Microsporidia</taxon>
        <taxon>Edhazardia</taxon>
    </lineage>
</organism>
<evidence type="ECO:0000313" key="3">
    <source>
        <dbReference type="Proteomes" id="UP000003163"/>
    </source>
</evidence>
<dbReference type="AlphaFoldDB" id="J9D1B5"/>
<feature type="transmembrane region" description="Helical" evidence="1">
    <location>
        <begin position="113"/>
        <end position="133"/>
    </location>
</feature>
<dbReference type="VEuPathDB" id="MicrosporidiaDB:EDEG_03837"/>
<gene>
    <name evidence="2" type="ORF">EDEG_03837</name>
</gene>
<evidence type="ECO:0000313" key="2">
    <source>
        <dbReference type="EMBL" id="EJW01621.1"/>
    </source>
</evidence>
<reference evidence="3" key="2">
    <citation type="submission" date="2015-07" db="EMBL/GenBank/DDBJ databases">
        <title>Contrasting host-pathogen interactions and genome evolution in two generalist and specialist microsporidian pathogens of mosquitoes.</title>
        <authorList>
            <consortium name="The Broad Institute Genomics Platform"/>
            <consortium name="The Broad Institute Genome Sequencing Center for Infectious Disease"/>
            <person name="Cuomo C.A."/>
            <person name="Sanscrainte N.D."/>
            <person name="Goldberg J.M."/>
            <person name="Heiman D."/>
            <person name="Young S."/>
            <person name="Zeng Q."/>
            <person name="Becnel J.J."/>
            <person name="Birren B.W."/>
        </authorList>
    </citation>
    <scope>NUCLEOTIDE SEQUENCE [LARGE SCALE GENOMIC DNA]</scope>
    <source>
        <strain evidence="3">USNM 41457</strain>
    </source>
</reference>
<sequence>MFSTYSLTCIIKRLRNSFQKTQSINLPNILNFLEKNSIHSYLDNNAKLHHFLGLFCMMLVMKNSNKDKKVFITLQKKVKKSRTANKGYKNYEKNSNRDDSVERSWSRYIIYKVSLFFFIITNLYLYFTIFITYQSL</sequence>
<dbReference type="EMBL" id="AFBI03000132">
    <property type="protein sequence ID" value="EJW01621.1"/>
    <property type="molecule type" value="Genomic_DNA"/>
</dbReference>
<keyword evidence="3" id="KW-1185">Reference proteome</keyword>
<dbReference type="InParanoid" id="J9D1B5"/>
<accession>J9D1B5</accession>
<protein>
    <submittedName>
        <fullName evidence="2">Uncharacterized protein</fullName>
    </submittedName>
</protein>
<name>J9D1B5_EDHAE</name>
<dbReference type="HOGENOM" id="CLU_1875405_0_0_1"/>
<keyword evidence="1" id="KW-0472">Membrane</keyword>
<reference evidence="2 3" key="1">
    <citation type="submission" date="2011-08" db="EMBL/GenBank/DDBJ databases">
        <authorList>
            <person name="Liu Z.J."/>
            <person name="Shi F.L."/>
            <person name="Lu J.Q."/>
            <person name="Li M."/>
            <person name="Wang Z.L."/>
        </authorList>
    </citation>
    <scope>NUCLEOTIDE SEQUENCE [LARGE SCALE GENOMIC DNA]</scope>
    <source>
        <strain evidence="2 3">USNM 41457</strain>
    </source>
</reference>